<accession>A0A8T1V5C8</accession>
<dbReference type="OrthoDB" id="5061070at2759"/>
<dbReference type="GO" id="GO:0005525">
    <property type="term" value="F:GTP binding"/>
    <property type="evidence" value="ECO:0007669"/>
    <property type="project" value="InterPro"/>
</dbReference>
<dbReference type="EMBL" id="JAGDFM010001114">
    <property type="protein sequence ID" value="KAG7375510.1"/>
    <property type="molecule type" value="Genomic_DNA"/>
</dbReference>
<dbReference type="PANTHER" id="PTHR11566:SF21">
    <property type="entry name" value="DYNAMIN RELATED PROTEIN 1, ISOFORM A"/>
    <property type="match status" value="1"/>
</dbReference>
<feature type="domain" description="GED" evidence="2">
    <location>
        <begin position="290"/>
        <end position="378"/>
    </location>
</feature>
<feature type="region of interest" description="Disordered" evidence="1">
    <location>
        <begin position="1"/>
        <end position="22"/>
    </location>
</feature>
<dbReference type="Proteomes" id="UP000694044">
    <property type="component" value="Unassembled WGS sequence"/>
</dbReference>
<dbReference type="GO" id="GO:0005874">
    <property type="term" value="C:microtubule"/>
    <property type="evidence" value="ECO:0007669"/>
    <property type="project" value="TreeGrafter"/>
</dbReference>
<dbReference type="AlphaFoldDB" id="A0A8T1V5C8"/>
<sequence length="378" mass="42877">MEAATSGQYELLSPVGSSTGSSWQPEARLRAVLRQKDLIFRAEIEASKADDVLGFCDSNSSVDDDRPTTPMAVAVGDSVTVRLGRQETMVCRVMNTRGTDVLCEELPREWLGASRWTSTAQETGSMALKEFIRANRGDELAIFPSYRVFCSCVQRSVRRWERPAMELLEHYHTQTRSTSHHLISTLLADSENVRVERFFKGITDRVLDALEQSARKELEVLLQHEARPYTQDQRLYEELDRLRERALYARLEAALPRGDGHGLVPLADVARALGGISMGPFAMTSDDREALEMEVALRAYLEVASHRFVDVVPMKLNGLLLESFLRGMESELLGVATDEKVAELLQENDDKRTRREQLRNQLSTFEKGKHILEQSRYW</sequence>
<dbReference type="GO" id="GO:0003924">
    <property type="term" value="F:GTPase activity"/>
    <property type="evidence" value="ECO:0007669"/>
    <property type="project" value="InterPro"/>
</dbReference>
<evidence type="ECO:0000313" key="4">
    <source>
        <dbReference type="Proteomes" id="UP000694044"/>
    </source>
</evidence>
<protein>
    <recommendedName>
        <fullName evidence="2">GED domain-containing protein</fullName>
    </recommendedName>
</protein>
<evidence type="ECO:0000259" key="2">
    <source>
        <dbReference type="PROSITE" id="PS51388"/>
    </source>
</evidence>
<dbReference type="Pfam" id="PF02212">
    <property type="entry name" value="GED"/>
    <property type="match status" value="1"/>
</dbReference>
<dbReference type="PROSITE" id="PS51388">
    <property type="entry name" value="GED"/>
    <property type="match status" value="1"/>
</dbReference>
<dbReference type="Pfam" id="PF01031">
    <property type="entry name" value="Dynamin_M"/>
    <property type="match status" value="1"/>
</dbReference>
<dbReference type="InterPro" id="IPR022812">
    <property type="entry name" value="Dynamin"/>
</dbReference>
<comment type="caution">
    <text evidence="3">The sequence shown here is derived from an EMBL/GenBank/DDBJ whole genome shotgun (WGS) entry which is preliminary data.</text>
</comment>
<reference evidence="3" key="1">
    <citation type="submission" date="2021-02" db="EMBL/GenBank/DDBJ databases">
        <authorList>
            <person name="Palmer J.M."/>
        </authorList>
    </citation>
    <scope>NUCLEOTIDE SEQUENCE</scope>
    <source>
        <strain evidence="3">SCRP734</strain>
    </source>
</reference>
<organism evidence="3 4">
    <name type="scientific">Phytophthora pseudosyringae</name>
    <dbReference type="NCBI Taxonomy" id="221518"/>
    <lineage>
        <taxon>Eukaryota</taxon>
        <taxon>Sar</taxon>
        <taxon>Stramenopiles</taxon>
        <taxon>Oomycota</taxon>
        <taxon>Peronosporomycetes</taxon>
        <taxon>Peronosporales</taxon>
        <taxon>Peronosporaceae</taxon>
        <taxon>Phytophthora</taxon>
    </lineage>
</organism>
<keyword evidence="4" id="KW-1185">Reference proteome</keyword>
<proteinExistence type="predicted"/>
<name>A0A8T1V5C8_9STRA</name>
<gene>
    <name evidence="3" type="ORF">PHYPSEUDO_000934</name>
</gene>
<dbReference type="GO" id="GO:0016020">
    <property type="term" value="C:membrane"/>
    <property type="evidence" value="ECO:0007669"/>
    <property type="project" value="TreeGrafter"/>
</dbReference>
<evidence type="ECO:0000313" key="3">
    <source>
        <dbReference type="EMBL" id="KAG7375510.1"/>
    </source>
</evidence>
<dbReference type="PANTHER" id="PTHR11566">
    <property type="entry name" value="DYNAMIN"/>
    <property type="match status" value="1"/>
</dbReference>
<dbReference type="GO" id="GO:0005737">
    <property type="term" value="C:cytoplasm"/>
    <property type="evidence" value="ECO:0007669"/>
    <property type="project" value="TreeGrafter"/>
</dbReference>
<dbReference type="GO" id="GO:0008017">
    <property type="term" value="F:microtubule binding"/>
    <property type="evidence" value="ECO:0007669"/>
    <property type="project" value="TreeGrafter"/>
</dbReference>
<evidence type="ECO:0000256" key="1">
    <source>
        <dbReference type="SAM" id="MobiDB-lite"/>
    </source>
</evidence>
<dbReference type="InterPro" id="IPR003130">
    <property type="entry name" value="GED"/>
</dbReference>
<dbReference type="InterPro" id="IPR020850">
    <property type="entry name" value="GED_dom"/>
</dbReference>
<dbReference type="InterPro" id="IPR000375">
    <property type="entry name" value="Dynamin_stalk"/>
</dbReference>